<dbReference type="EMBL" id="ADAS02000015">
    <property type="protein sequence ID" value="OAV97179.1"/>
    <property type="molecule type" value="Genomic_DNA"/>
</dbReference>
<keyword evidence="7 10" id="KW-1133">Transmembrane helix</keyword>
<dbReference type="GO" id="GO:0016020">
    <property type="term" value="C:membrane"/>
    <property type="evidence" value="ECO:0007669"/>
    <property type="project" value="UniProtKB-SubCell"/>
</dbReference>
<evidence type="ECO:0000256" key="10">
    <source>
        <dbReference type="SAM" id="Phobius"/>
    </source>
</evidence>
<feature type="transmembrane region" description="Helical" evidence="10">
    <location>
        <begin position="341"/>
        <end position="366"/>
    </location>
</feature>
<keyword evidence="8 10" id="KW-0472">Membrane</keyword>
<feature type="transmembrane region" description="Helical" evidence="10">
    <location>
        <begin position="417"/>
        <end position="441"/>
    </location>
</feature>
<evidence type="ECO:0000256" key="4">
    <source>
        <dbReference type="ARBA" id="ARBA00022692"/>
    </source>
</evidence>
<evidence type="ECO:0000313" key="11">
    <source>
        <dbReference type="EMBL" id="OAV97179.1"/>
    </source>
</evidence>
<feature type="transmembrane region" description="Helical" evidence="10">
    <location>
        <begin position="148"/>
        <end position="170"/>
    </location>
</feature>
<feature type="transmembrane region" description="Helical" evidence="10">
    <location>
        <begin position="684"/>
        <end position="711"/>
    </location>
</feature>
<feature type="transmembrane region" description="Helical" evidence="10">
    <location>
        <begin position="614"/>
        <end position="633"/>
    </location>
</feature>
<evidence type="ECO:0000256" key="7">
    <source>
        <dbReference type="ARBA" id="ARBA00022989"/>
    </source>
</evidence>
<proteinExistence type="inferred from homology"/>
<reference evidence="11" key="2">
    <citation type="submission" date="2016-05" db="EMBL/GenBank/DDBJ databases">
        <title>Comparative analysis highlights variable genome content of wheat rusts and divergence of the mating loci.</title>
        <authorList>
            <person name="Cuomo C.A."/>
            <person name="Bakkeren G."/>
            <person name="Szabo L."/>
            <person name="Khalil H."/>
            <person name="Joly D."/>
            <person name="Goldberg J."/>
            <person name="Young S."/>
            <person name="Zeng Q."/>
            <person name="Fellers J."/>
        </authorList>
    </citation>
    <scope>NUCLEOTIDE SEQUENCE [LARGE SCALE GENOMIC DNA]</scope>
    <source>
        <strain evidence="11">1-1 BBBD Race 1</strain>
    </source>
</reference>
<reference evidence="11" key="1">
    <citation type="submission" date="2009-11" db="EMBL/GenBank/DDBJ databases">
        <authorList>
            <consortium name="The Broad Institute Genome Sequencing Platform"/>
            <person name="Ward D."/>
            <person name="Feldgarden M."/>
            <person name="Earl A."/>
            <person name="Young S.K."/>
            <person name="Zeng Q."/>
            <person name="Koehrsen M."/>
            <person name="Alvarado L."/>
            <person name="Berlin A."/>
            <person name="Bochicchio J."/>
            <person name="Borenstein D."/>
            <person name="Chapman S.B."/>
            <person name="Chen Z."/>
            <person name="Engels R."/>
            <person name="Freedman E."/>
            <person name="Gellesch M."/>
            <person name="Goldberg J."/>
            <person name="Griggs A."/>
            <person name="Gujja S."/>
            <person name="Heilman E."/>
            <person name="Heiman D."/>
            <person name="Hepburn T."/>
            <person name="Howarth C."/>
            <person name="Jen D."/>
            <person name="Larson L."/>
            <person name="Lewis B."/>
            <person name="Mehta T."/>
            <person name="Park D."/>
            <person name="Pearson M."/>
            <person name="Roberts A."/>
            <person name="Saif S."/>
            <person name="Shea T."/>
            <person name="Shenoy N."/>
            <person name="Sisk P."/>
            <person name="Stolte C."/>
            <person name="Sykes S."/>
            <person name="Thomson T."/>
            <person name="Walk T."/>
            <person name="White J."/>
            <person name="Yandava C."/>
            <person name="Izard J."/>
            <person name="Baranova O.V."/>
            <person name="Blanton J.M."/>
            <person name="Tanner A.C."/>
            <person name="Dewhirst F.E."/>
            <person name="Haas B."/>
            <person name="Nusbaum C."/>
            <person name="Birren B."/>
        </authorList>
    </citation>
    <scope>NUCLEOTIDE SEQUENCE [LARGE SCALE GENOMIC DNA]</scope>
    <source>
        <strain evidence="11">1-1 BBBD Race 1</strain>
    </source>
</reference>
<dbReference type="GO" id="GO:0035673">
    <property type="term" value="F:oligopeptide transmembrane transporter activity"/>
    <property type="evidence" value="ECO:0007669"/>
    <property type="project" value="InterPro"/>
</dbReference>
<feature type="transmembrane region" description="Helical" evidence="10">
    <location>
        <begin position="576"/>
        <end position="602"/>
    </location>
</feature>
<organism evidence="11">
    <name type="scientific">Puccinia triticina (isolate 1-1 / race 1 (BBBD))</name>
    <name type="common">Brown leaf rust fungus</name>
    <dbReference type="NCBI Taxonomy" id="630390"/>
    <lineage>
        <taxon>Eukaryota</taxon>
        <taxon>Fungi</taxon>
        <taxon>Dikarya</taxon>
        <taxon>Basidiomycota</taxon>
        <taxon>Pucciniomycotina</taxon>
        <taxon>Pucciniomycetes</taxon>
        <taxon>Pucciniales</taxon>
        <taxon>Pucciniaceae</taxon>
        <taxon>Puccinia</taxon>
    </lineage>
</organism>
<name>A0A180GXT3_PUCT1</name>
<evidence type="ECO:0000256" key="1">
    <source>
        <dbReference type="ARBA" id="ARBA00004141"/>
    </source>
</evidence>
<feature type="transmembrane region" description="Helical" evidence="10">
    <location>
        <begin position="214"/>
        <end position="231"/>
    </location>
</feature>
<feature type="transmembrane region" description="Helical" evidence="10">
    <location>
        <begin position="653"/>
        <end position="672"/>
    </location>
</feature>
<evidence type="ECO:0000256" key="5">
    <source>
        <dbReference type="ARBA" id="ARBA00022856"/>
    </source>
</evidence>
<evidence type="ECO:0000256" key="9">
    <source>
        <dbReference type="SAM" id="MobiDB-lite"/>
    </source>
</evidence>
<reference evidence="12" key="4">
    <citation type="submission" date="2025-05" db="UniProtKB">
        <authorList>
            <consortium name="EnsemblFungi"/>
        </authorList>
    </citation>
    <scope>IDENTIFICATION</scope>
    <source>
        <strain evidence="12">isolate 1-1 / race 1 (BBBD)</strain>
    </source>
</reference>
<reference evidence="12 13" key="3">
    <citation type="journal article" date="2017" name="G3 (Bethesda)">
        <title>Comparative analysis highlights variable genome content of wheat rusts and divergence of the mating loci.</title>
        <authorList>
            <person name="Cuomo C.A."/>
            <person name="Bakkeren G."/>
            <person name="Khalil H.B."/>
            <person name="Panwar V."/>
            <person name="Joly D."/>
            <person name="Linning R."/>
            <person name="Sakthikumar S."/>
            <person name="Song X."/>
            <person name="Adiconis X."/>
            <person name="Fan L."/>
            <person name="Goldberg J.M."/>
            <person name="Levin J.Z."/>
            <person name="Young S."/>
            <person name="Zeng Q."/>
            <person name="Anikster Y."/>
            <person name="Bruce M."/>
            <person name="Wang M."/>
            <person name="Yin C."/>
            <person name="McCallum B."/>
            <person name="Szabo L.J."/>
            <person name="Hulbert S."/>
            <person name="Chen X."/>
            <person name="Fellers J.P."/>
        </authorList>
    </citation>
    <scope>NUCLEOTIDE SEQUENCE</scope>
    <source>
        <strain evidence="13">Isolate 1-1 / race 1 (BBBD)</strain>
        <strain evidence="12">isolate 1-1 / race 1 (BBBD)</strain>
    </source>
</reference>
<dbReference type="NCBIfam" id="TIGR00728">
    <property type="entry name" value="OPT_sfam"/>
    <property type="match status" value="1"/>
</dbReference>
<evidence type="ECO:0000256" key="6">
    <source>
        <dbReference type="ARBA" id="ARBA00022927"/>
    </source>
</evidence>
<feature type="transmembrane region" description="Helical" evidence="10">
    <location>
        <begin position="731"/>
        <end position="752"/>
    </location>
</feature>
<keyword evidence="3" id="KW-0813">Transport</keyword>
<dbReference type="AlphaFoldDB" id="A0A180GXT3"/>
<feature type="transmembrane region" description="Helical" evidence="10">
    <location>
        <begin position="114"/>
        <end position="136"/>
    </location>
</feature>
<comment type="subcellular location">
    <subcellularLocation>
        <location evidence="1">Membrane</location>
        <topology evidence="1">Multi-pass membrane protein</topology>
    </subcellularLocation>
</comment>
<feature type="transmembrane region" description="Helical" evidence="10">
    <location>
        <begin position="182"/>
        <end position="207"/>
    </location>
</feature>
<feature type="transmembrane region" description="Helical" evidence="10">
    <location>
        <begin position="475"/>
        <end position="495"/>
    </location>
</feature>
<evidence type="ECO:0000256" key="2">
    <source>
        <dbReference type="ARBA" id="ARBA00008807"/>
    </source>
</evidence>
<dbReference type="InterPro" id="IPR004813">
    <property type="entry name" value="OPT"/>
</dbReference>
<dbReference type="Pfam" id="PF03169">
    <property type="entry name" value="OPT"/>
    <property type="match status" value="1"/>
</dbReference>
<feature type="compositionally biased region" description="Polar residues" evidence="9">
    <location>
        <begin position="49"/>
        <end position="65"/>
    </location>
</feature>
<keyword evidence="5" id="KW-0571">Peptide transport</keyword>
<comment type="similarity">
    <text evidence="2">Belongs to the oligopeptide OPT transporter family.</text>
</comment>
<dbReference type="VEuPathDB" id="FungiDB:PTTG_02741"/>
<dbReference type="Proteomes" id="UP000005240">
    <property type="component" value="Unassembled WGS sequence"/>
</dbReference>
<accession>A0A180GXT3</accession>
<evidence type="ECO:0000313" key="13">
    <source>
        <dbReference type="Proteomes" id="UP000005240"/>
    </source>
</evidence>
<gene>
    <name evidence="11" type="ORF">PTTG_02741</name>
</gene>
<evidence type="ECO:0008006" key="14">
    <source>
        <dbReference type="Google" id="ProtNLM"/>
    </source>
</evidence>
<evidence type="ECO:0000256" key="3">
    <source>
        <dbReference type="ARBA" id="ARBA00022448"/>
    </source>
</evidence>
<dbReference type="EnsemblFungi" id="PTTG_02741-t43_1">
    <property type="protein sequence ID" value="PTTG_02741-t43_1-p1"/>
    <property type="gene ID" value="PTTG_02741"/>
</dbReference>
<evidence type="ECO:0000313" key="12">
    <source>
        <dbReference type="EnsemblFungi" id="PTTG_02741-t43_1-p1"/>
    </source>
</evidence>
<feature type="transmembrane region" description="Helical" evidence="10">
    <location>
        <begin position="501"/>
        <end position="522"/>
    </location>
</feature>
<keyword evidence="4 10" id="KW-0812">Transmembrane</keyword>
<dbReference type="GO" id="GO:0015031">
    <property type="term" value="P:protein transport"/>
    <property type="evidence" value="ECO:0007669"/>
    <property type="project" value="UniProtKB-KW"/>
</dbReference>
<sequence>MATDTGVLPGARKRNVARPDKADEDNYLANYPPEVNVLLKEQPPEKHYSASNNASSATFQDQVCQKSKEQEKVTQHSGAEALGGKDPNTSDPFDETAVVPAIDEGDDDPDMPTVTVRSCLVGLIMAAFGAAVSQIFMYKPVHLHPHPLFIQLACLILGRAIAQIPGPRWWNPGPLTVKETVFAAIMATAGAAGTPSVEMVATLDLFFDRKMHPLVVIMTIMSSQLIGYGWAGLLRPFLIYPAKSIFPSVLPSVALFKSLCQYTPDVETQVTFFKKTFIWTTLYEVIPTYIAPALQAISPWCLTLPQVPAITNIFGGSMVAEGMGLFAFSADWTLIGSHGPLFIPLIAQITDWASVAVAIFLMGAAYRFNWFGGPPLPFISYDILDSHGKRYNLTTTINRNGTENIQGVEKLGLPYYAISYIVGKVGVSLAVSAAITSAFLWNWEETKAAFRKGDNHATEDPHRTITKKYREFPEWAFALLALLFVGLAFLCSYLGESGLSFGELLTAFCISAVLSLAAGFFLATVGIGLHCHPVVQMLGGLMFPGNAIANMWSTLFGSTSVGQSVFMLKDLKLGQYMHLSSLSVVCSQLTGTVVGGFTHYFVMVAILSTQRDVLLLPNGNGIFTGMALSTFAAESTTWGVFSRKLYLSGQRYAVIPYSLLVGFFLPIPFFLLHRWKPRFGFDKINVSLFCSALHGAIGGVTSARTVCTMIGFYTQYYIRKYRFQWYQKYNYVLSAAFDGGTQFTMLILTLTLQGGTGFKVEMPTYFLNPKGARDYCYLPSAKP</sequence>
<dbReference type="InterPro" id="IPR004648">
    <property type="entry name" value="Oligpept_transpt"/>
</dbReference>
<protein>
    <recommendedName>
        <fullName evidence="14">OPT family small oligopeptide transporter</fullName>
    </recommendedName>
</protein>
<dbReference type="PANTHER" id="PTHR22601">
    <property type="entry name" value="ISP4 LIKE PROTEIN"/>
    <property type="match status" value="1"/>
</dbReference>
<dbReference type="OrthoDB" id="2501458at2759"/>
<keyword evidence="6" id="KW-0653">Protein transport</keyword>
<keyword evidence="13" id="KW-1185">Reference proteome</keyword>
<evidence type="ECO:0000256" key="8">
    <source>
        <dbReference type="ARBA" id="ARBA00023136"/>
    </source>
</evidence>
<feature type="region of interest" description="Disordered" evidence="9">
    <location>
        <begin position="1"/>
        <end position="95"/>
    </location>
</feature>